<dbReference type="FunFam" id="3.30.565.10:FF:000010">
    <property type="entry name" value="Sensor histidine kinase RcsC"/>
    <property type="match status" value="1"/>
</dbReference>
<feature type="domain" description="HPt" evidence="21">
    <location>
        <begin position="1210"/>
        <end position="1303"/>
    </location>
</feature>
<dbReference type="CDD" id="cd17546">
    <property type="entry name" value="REC_hyHK_CKI1_RcsC-like"/>
    <property type="match status" value="2"/>
</dbReference>
<proteinExistence type="predicted"/>
<evidence type="ECO:0000256" key="6">
    <source>
        <dbReference type="ARBA" id="ARBA00022679"/>
    </source>
</evidence>
<dbReference type="GO" id="GO:0005524">
    <property type="term" value="F:ATP binding"/>
    <property type="evidence" value="ECO:0007669"/>
    <property type="project" value="UniProtKB-KW"/>
</dbReference>
<dbReference type="Gene3D" id="1.10.287.130">
    <property type="match status" value="1"/>
</dbReference>
<dbReference type="Pfam" id="PF08447">
    <property type="entry name" value="PAS_3"/>
    <property type="match status" value="1"/>
</dbReference>
<gene>
    <name evidence="22" type="primary">barA_1</name>
    <name evidence="22" type="ORF">CHRY9393_00956</name>
</gene>
<dbReference type="InterPro" id="IPR003018">
    <property type="entry name" value="GAF"/>
</dbReference>
<dbReference type="InterPro" id="IPR005467">
    <property type="entry name" value="His_kinase_dom"/>
</dbReference>
<keyword evidence="8" id="KW-0547">Nucleotide-binding</keyword>
<evidence type="ECO:0000313" key="23">
    <source>
        <dbReference type="Proteomes" id="UP000445309"/>
    </source>
</evidence>
<keyword evidence="7" id="KW-0812">Transmembrane</keyword>
<dbReference type="SMART" id="SM00086">
    <property type="entry name" value="PAC"/>
    <property type="match status" value="1"/>
</dbReference>
<dbReference type="Proteomes" id="UP000445309">
    <property type="component" value="Unassembled WGS sequence"/>
</dbReference>
<evidence type="ECO:0000256" key="5">
    <source>
        <dbReference type="ARBA" id="ARBA00022553"/>
    </source>
</evidence>
<evidence type="ECO:0000256" key="15">
    <source>
        <dbReference type="PROSITE-ProRule" id="PRU00110"/>
    </source>
</evidence>
<keyword evidence="14" id="KW-0131">Cell cycle</keyword>
<feature type="modified residue" description="Phosphohistidine" evidence="15">
    <location>
        <position position="1249"/>
    </location>
</feature>
<evidence type="ECO:0000256" key="4">
    <source>
        <dbReference type="ARBA" id="ARBA00022475"/>
    </source>
</evidence>
<evidence type="ECO:0000256" key="16">
    <source>
        <dbReference type="PROSITE-ProRule" id="PRU00169"/>
    </source>
</evidence>
<dbReference type="PRINTS" id="PR00344">
    <property type="entry name" value="BCTRLSENSOR"/>
</dbReference>
<dbReference type="Gene3D" id="1.20.120.160">
    <property type="entry name" value="HPT domain"/>
    <property type="match status" value="1"/>
</dbReference>
<dbReference type="SUPFAM" id="SSF55785">
    <property type="entry name" value="PYP-like sensor domain (PAS domain)"/>
    <property type="match status" value="4"/>
</dbReference>
<evidence type="ECO:0000256" key="3">
    <source>
        <dbReference type="ARBA" id="ARBA00012438"/>
    </source>
</evidence>
<dbReference type="Pfam" id="PF13426">
    <property type="entry name" value="PAS_9"/>
    <property type="match status" value="2"/>
</dbReference>
<dbReference type="GO" id="GO:0000155">
    <property type="term" value="F:phosphorelay sensor kinase activity"/>
    <property type="evidence" value="ECO:0007669"/>
    <property type="project" value="InterPro"/>
</dbReference>
<dbReference type="SUPFAM" id="SSF55874">
    <property type="entry name" value="ATPase domain of HSP90 chaperone/DNA topoisomerase II/histidine kinase"/>
    <property type="match status" value="1"/>
</dbReference>
<accession>A0A6N4XSS4</accession>
<evidence type="ECO:0000256" key="2">
    <source>
        <dbReference type="ARBA" id="ARBA00004651"/>
    </source>
</evidence>
<dbReference type="PROSITE" id="PS50113">
    <property type="entry name" value="PAC"/>
    <property type="match status" value="1"/>
</dbReference>
<evidence type="ECO:0000256" key="12">
    <source>
        <dbReference type="ARBA" id="ARBA00023012"/>
    </source>
</evidence>
<feature type="domain" description="PAS" evidence="19">
    <location>
        <begin position="286"/>
        <end position="356"/>
    </location>
</feature>
<dbReference type="SMART" id="SM00065">
    <property type="entry name" value="GAF"/>
    <property type="match status" value="1"/>
</dbReference>
<dbReference type="Pfam" id="PF00512">
    <property type="entry name" value="HisKA"/>
    <property type="match status" value="1"/>
</dbReference>
<dbReference type="Gene3D" id="3.40.50.2300">
    <property type="match status" value="2"/>
</dbReference>
<evidence type="ECO:0000256" key="13">
    <source>
        <dbReference type="ARBA" id="ARBA00023136"/>
    </source>
</evidence>
<keyword evidence="10" id="KW-0067">ATP-binding</keyword>
<reference evidence="22 23" key="1">
    <citation type="submission" date="2020-01" db="EMBL/GenBank/DDBJ databases">
        <authorList>
            <person name="Rodrigo-Torres L."/>
            <person name="Arahal R. D."/>
            <person name="Lucena T."/>
        </authorList>
    </citation>
    <scope>NUCLEOTIDE SEQUENCE [LARGE SCALE GENOMIC DNA]</scope>
    <source>
        <strain evidence="22 23">CECT 9393</strain>
    </source>
</reference>
<dbReference type="PANTHER" id="PTHR45339:SF1">
    <property type="entry name" value="HYBRID SIGNAL TRANSDUCTION HISTIDINE KINASE J"/>
    <property type="match status" value="1"/>
</dbReference>
<comment type="catalytic activity">
    <reaction evidence="1">
        <text>ATP + protein L-histidine = ADP + protein N-phospho-L-histidine.</text>
        <dbReference type="EC" id="2.7.13.3"/>
    </reaction>
</comment>
<dbReference type="EMBL" id="CACVBY010000014">
    <property type="protein sequence ID" value="CAA7386659.1"/>
    <property type="molecule type" value="Genomic_DNA"/>
</dbReference>
<protein>
    <recommendedName>
        <fullName evidence="3">histidine kinase</fullName>
        <ecNumber evidence="3">2.7.13.3</ecNumber>
    </recommendedName>
</protein>
<dbReference type="InterPro" id="IPR036641">
    <property type="entry name" value="HPT_dom_sf"/>
</dbReference>
<dbReference type="SUPFAM" id="SSF55781">
    <property type="entry name" value="GAF domain-like"/>
    <property type="match status" value="1"/>
</dbReference>
<dbReference type="InterPro" id="IPR003594">
    <property type="entry name" value="HATPase_dom"/>
</dbReference>
<dbReference type="InterPro" id="IPR013655">
    <property type="entry name" value="PAS_fold_3"/>
</dbReference>
<dbReference type="PROSITE" id="PS50110">
    <property type="entry name" value="RESPONSE_REGULATORY"/>
    <property type="match status" value="2"/>
</dbReference>
<keyword evidence="6 22" id="KW-0808">Transferase</keyword>
<dbReference type="CDD" id="cd16922">
    <property type="entry name" value="HATPase_EvgS-ArcB-TorS-like"/>
    <property type="match status" value="1"/>
</dbReference>
<name>A0A6N4XSS4_9FLAO</name>
<dbReference type="SMART" id="SM00091">
    <property type="entry name" value="PAS"/>
    <property type="match status" value="3"/>
</dbReference>
<comment type="subcellular location">
    <subcellularLocation>
        <location evidence="2">Cell membrane</location>
        <topology evidence="2">Multi-pass membrane protein</topology>
    </subcellularLocation>
</comment>
<keyword evidence="11" id="KW-1133">Transmembrane helix</keyword>
<evidence type="ECO:0000256" key="8">
    <source>
        <dbReference type="ARBA" id="ARBA00022741"/>
    </source>
</evidence>
<dbReference type="InterPro" id="IPR035965">
    <property type="entry name" value="PAS-like_dom_sf"/>
</dbReference>
<dbReference type="Gene3D" id="2.10.70.100">
    <property type="match status" value="1"/>
</dbReference>
<keyword evidence="9 22" id="KW-0418">Kinase</keyword>
<keyword evidence="13" id="KW-0472">Membrane</keyword>
<dbReference type="InterPro" id="IPR036890">
    <property type="entry name" value="HATPase_C_sf"/>
</dbReference>
<dbReference type="InterPro" id="IPR011006">
    <property type="entry name" value="CheY-like_superfamily"/>
</dbReference>
<evidence type="ECO:0000259" key="18">
    <source>
        <dbReference type="PROSITE" id="PS50110"/>
    </source>
</evidence>
<evidence type="ECO:0000259" key="20">
    <source>
        <dbReference type="PROSITE" id="PS50113"/>
    </source>
</evidence>
<dbReference type="InterPro" id="IPR029016">
    <property type="entry name" value="GAF-like_dom_sf"/>
</dbReference>
<evidence type="ECO:0000313" key="22">
    <source>
        <dbReference type="EMBL" id="CAA7386659.1"/>
    </source>
</evidence>
<dbReference type="EC" id="2.7.13.3" evidence="3"/>
<dbReference type="PROSITE" id="PS50894">
    <property type="entry name" value="HPT"/>
    <property type="match status" value="1"/>
</dbReference>
<evidence type="ECO:0000256" key="14">
    <source>
        <dbReference type="ARBA" id="ARBA00023306"/>
    </source>
</evidence>
<dbReference type="SMART" id="SM00448">
    <property type="entry name" value="REC"/>
    <property type="match status" value="2"/>
</dbReference>
<evidence type="ECO:0000256" key="1">
    <source>
        <dbReference type="ARBA" id="ARBA00000085"/>
    </source>
</evidence>
<dbReference type="PANTHER" id="PTHR45339">
    <property type="entry name" value="HYBRID SIGNAL TRANSDUCTION HISTIDINE KINASE J"/>
    <property type="match status" value="1"/>
</dbReference>
<dbReference type="Gene3D" id="3.30.450.40">
    <property type="match status" value="1"/>
</dbReference>
<feature type="domain" description="Histidine kinase" evidence="17">
    <location>
        <begin position="679"/>
        <end position="900"/>
    </location>
</feature>
<dbReference type="CDD" id="cd00082">
    <property type="entry name" value="HisKA"/>
    <property type="match status" value="1"/>
</dbReference>
<dbReference type="GO" id="GO:0005886">
    <property type="term" value="C:plasma membrane"/>
    <property type="evidence" value="ECO:0007669"/>
    <property type="project" value="UniProtKB-SubCell"/>
</dbReference>
<dbReference type="SMART" id="SM00388">
    <property type="entry name" value="HisKA"/>
    <property type="match status" value="1"/>
</dbReference>
<dbReference type="InterPro" id="IPR003661">
    <property type="entry name" value="HisK_dim/P_dom"/>
</dbReference>
<dbReference type="InterPro" id="IPR001789">
    <property type="entry name" value="Sig_transdc_resp-reg_receiver"/>
</dbReference>
<dbReference type="Pfam" id="PF01590">
    <property type="entry name" value="GAF"/>
    <property type="match status" value="1"/>
</dbReference>
<dbReference type="InterPro" id="IPR008207">
    <property type="entry name" value="Sig_transdc_His_kin_Hpt_dom"/>
</dbReference>
<keyword evidence="23" id="KW-1185">Reference proteome</keyword>
<keyword evidence="12" id="KW-0902">Two-component regulatory system</keyword>
<feature type="domain" description="Response regulatory" evidence="18">
    <location>
        <begin position="914"/>
        <end position="1034"/>
    </location>
</feature>
<feature type="modified residue" description="4-aspartylphosphate" evidence="16">
    <location>
        <position position="964"/>
    </location>
</feature>
<dbReference type="InterPro" id="IPR000700">
    <property type="entry name" value="PAS-assoc_C"/>
</dbReference>
<dbReference type="InterPro" id="IPR036097">
    <property type="entry name" value="HisK_dim/P_sf"/>
</dbReference>
<dbReference type="Gene3D" id="3.30.450.20">
    <property type="entry name" value="PAS domain"/>
    <property type="match status" value="4"/>
</dbReference>
<dbReference type="PROSITE" id="PS50112">
    <property type="entry name" value="PAS"/>
    <property type="match status" value="1"/>
</dbReference>
<dbReference type="NCBIfam" id="TIGR00229">
    <property type="entry name" value="sensory_box"/>
    <property type="match status" value="2"/>
</dbReference>
<evidence type="ECO:0000259" key="21">
    <source>
        <dbReference type="PROSITE" id="PS50894"/>
    </source>
</evidence>
<feature type="domain" description="PAC" evidence="20">
    <location>
        <begin position="484"/>
        <end position="535"/>
    </location>
</feature>
<sequence length="1303" mass="148613">MSKFPIPDNEDERLKKIEFLDLLNLGKDPQFDVFAEIACLVSDCPASLIAMMERETQVIQSCVGLALDYVDRKDTVCQYAIVSGEIVMINDTRLDDRSSNNQIIKDAGIRFYAGIPLIDDEGLALGTLCVIDYVPKTLSEYQINTLQRIGATVTKILMSKRKNVQAEYFEQTFTISNNLICVVDSEFNLKDINPNFEKTLKIGKDKAYNQNFLTLLGIHNQELQHIIENFSESDEEVTFTTTTKVDSSTKIIIEWYVKRNQNNSEIFCFGINITSLIEEKLKLEISERRFRSFFENAIGLMSMHDMEGNILDVNQKGRETLHYEADEIDGLNLRDLVPKKNWPLLEQYLKRIAENKEDIGMMVLKTKEGEEMYWMYHNMVETNEEGDPYIISTSLNMTERMLLERDLVYAKKMLEQTSAVAQVGGWEVNLKNNKIFWSQSTREIHKVDKDYEPDLENALGFYKEDCKKRMETLLERAIKEGIPYDEEFQLVRNDGVVVWVRVKGIPEFENGQCTKIFGIIQDIDAFKTIYLELAKKEAMLQSFVKYVPTAVAMFDKNLNYLSVSRSWKDEFGMIDVDIAGQNMFVISPDVPDERKKIYLDALRGKSYKNEDFTIEVPNKVGLQHYNVEVRPWYLSDKIIGGIIVSVQNITDSVKINEELKKAKDMADIASKAKSEFLANMSHEIRTPLNGVIGFSDLLLKTPLNEMQAQYLNYINESGENLLNIINDILDFSKIESGKMEIFVEKADLYSMVSQVINVILYQSQAKNIELLLNIEQGLPKTLWLDESRLKQVLINLLGNAVKFTEKGEIELKVEKLNMDDKNISLRFSVRDTGIGIPLEKQQHIFNAFTQENSSISKRYGGTGLGLTISNNILKYMGSGLSLNSELEKGSVFYFDIQIPYEMDAIEEEDLKINKVLVVDDNENNRIILQHMLAYKNIDSKLAANGMEALQILMKGERFDVILMDYHMPIISGLETIDKIKELFSKQSENQPLIVLHTSSEEHDVINSFRKNENSYFLLKPIKSEELYKALRRVVKSNEKEGEETSVLHETSEPKFASFLNVLLVDDNQVNMILNSKMMKALTPDADLTEAVNGLEALEQCKEHIFDVILMDVQMPVMDGIEATKQIRLLPAYAHIPIIGVTAGNVLGEKEKCLDAGMDDFLPKPLRLSDLSDMLKKYINTEGDESPIENTFEVEKYLDISIIDEYAGEDDVDFRKIFLNLVLQELSDSEAKLEGAVREKNQGNVKAILHKLKGTAGTAGLLKLVERSAYWESTIDDNSDYLSMQAEIIGEISIGLSLIKKLEN</sequence>
<dbReference type="SMART" id="SM00387">
    <property type="entry name" value="HATPase_c"/>
    <property type="match status" value="1"/>
</dbReference>
<feature type="domain" description="Response regulatory" evidence="18">
    <location>
        <begin position="1060"/>
        <end position="1178"/>
    </location>
</feature>
<evidence type="ECO:0000256" key="7">
    <source>
        <dbReference type="ARBA" id="ARBA00022692"/>
    </source>
</evidence>
<evidence type="ECO:0000259" key="17">
    <source>
        <dbReference type="PROSITE" id="PS50109"/>
    </source>
</evidence>
<dbReference type="SUPFAM" id="SSF52172">
    <property type="entry name" value="CheY-like"/>
    <property type="match status" value="2"/>
</dbReference>
<keyword evidence="5 16" id="KW-0597">Phosphoprotein</keyword>
<dbReference type="SUPFAM" id="SSF47384">
    <property type="entry name" value="Homodimeric domain of signal transducing histidine kinase"/>
    <property type="match status" value="1"/>
</dbReference>
<dbReference type="Gene3D" id="3.30.565.10">
    <property type="entry name" value="Histidine kinase-like ATPase, C-terminal domain"/>
    <property type="match status" value="1"/>
</dbReference>
<evidence type="ECO:0000256" key="9">
    <source>
        <dbReference type="ARBA" id="ARBA00022777"/>
    </source>
</evidence>
<feature type="modified residue" description="4-aspartylphosphate" evidence="16">
    <location>
        <position position="1111"/>
    </location>
</feature>
<dbReference type="Pfam" id="PF00072">
    <property type="entry name" value="Response_reg"/>
    <property type="match status" value="2"/>
</dbReference>
<dbReference type="RefSeq" id="WP_162072281.1">
    <property type="nucleotide sequence ID" value="NZ_CACVBY010000014.1"/>
</dbReference>
<organism evidence="22 23">
    <name type="scientific">Chryseobacterium fistulae</name>
    <dbReference type="NCBI Taxonomy" id="2675058"/>
    <lineage>
        <taxon>Bacteria</taxon>
        <taxon>Pseudomonadati</taxon>
        <taxon>Bacteroidota</taxon>
        <taxon>Flavobacteriia</taxon>
        <taxon>Flavobacteriales</taxon>
        <taxon>Weeksellaceae</taxon>
        <taxon>Chryseobacterium group</taxon>
        <taxon>Chryseobacterium</taxon>
    </lineage>
</organism>
<evidence type="ECO:0000256" key="10">
    <source>
        <dbReference type="ARBA" id="ARBA00022840"/>
    </source>
</evidence>
<dbReference type="Pfam" id="PF01627">
    <property type="entry name" value="Hpt"/>
    <property type="match status" value="1"/>
</dbReference>
<dbReference type="InterPro" id="IPR004358">
    <property type="entry name" value="Sig_transdc_His_kin-like_C"/>
</dbReference>
<dbReference type="Pfam" id="PF02518">
    <property type="entry name" value="HATPase_c"/>
    <property type="match status" value="1"/>
</dbReference>
<evidence type="ECO:0000256" key="11">
    <source>
        <dbReference type="ARBA" id="ARBA00022989"/>
    </source>
</evidence>
<dbReference type="PROSITE" id="PS50109">
    <property type="entry name" value="HIS_KIN"/>
    <property type="match status" value="1"/>
</dbReference>
<dbReference type="CDD" id="cd00130">
    <property type="entry name" value="PAS"/>
    <property type="match status" value="1"/>
</dbReference>
<dbReference type="InterPro" id="IPR000014">
    <property type="entry name" value="PAS"/>
</dbReference>
<keyword evidence="4" id="KW-1003">Cell membrane</keyword>
<dbReference type="SUPFAM" id="SSF47226">
    <property type="entry name" value="Histidine-containing phosphotransfer domain, HPT domain"/>
    <property type="match status" value="1"/>
</dbReference>
<dbReference type="InterPro" id="IPR001610">
    <property type="entry name" value="PAC"/>
</dbReference>
<evidence type="ECO:0000259" key="19">
    <source>
        <dbReference type="PROSITE" id="PS50112"/>
    </source>
</evidence>
<dbReference type="FunFam" id="1.10.287.130:FF:000038">
    <property type="entry name" value="Sensory transduction histidine kinase"/>
    <property type="match status" value="1"/>
</dbReference>